<dbReference type="GO" id="GO:0003676">
    <property type="term" value="F:nucleic acid binding"/>
    <property type="evidence" value="ECO:0007669"/>
    <property type="project" value="InterPro"/>
</dbReference>
<dbReference type="Pfam" id="PF04236">
    <property type="entry name" value="Transp_Tc5_C"/>
    <property type="match status" value="1"/>
</dbReference>
<dbReference type="Pfam" id="PF03184">
    <property type="entry name" value="DDE_1"/>
    <property type="match status" value="1"/>
</dbReference>
<dbReference type="Proteomes" id="UP000230233">
    <property type="component" value="Chromosome II"/>
</dbReference>
<sequence length="497" mass="57102">MTTTLLILLHVLAVFKHEPKKPKLERTDQKLADRIISLLQQHEDGNLESYEETTLETCPDEELDPDYDPEECLESTERNFAGIGSPQMVLFGGILVAISKVWEAVLFYPLNGEIKPDSRAIIAFISAQLYERTIKEIRSGHILHDSVLRSIISEIIDDYQIETDFYGSPNWLNTWKRAHRISSRRITTFVSKKRFLDKDVLLQKMDQFVKDARVAFQGFDPLSTYNLDQSGFQKELFTKRTLAETGTETIEIVTSSATGITHSYTVLPMLRLDGLLHPKLYVVFAEPSGSFPQNPPPYNAPNLVLAAAKGHIMGKDLMADFFERVVFTDDVADDVLLVADSWPCWRRDDVIDSVRPPNKKVKTIIIPPGATGQIQPLDIGIFRQFKKFMKNLTEYAQRKEKDFKPHQRDSIIKMLSQAYWQMCSPIFQEWRQYAWYSGGYVDICAPKCDRPIQYCFDRKVYGKCQLSGCKRLSMVKCAYCAKNICFQQFVIECHRCV</sequence>
<proteinExistence type="predicted"/>
<feature type="domain" description="Transposase Tc5 C-terminal" evidence="3">
    <location>
        <begin position="435"/>
        <end position="496"/>
    </location>
</feature>
<feature type="domain" description="DDE-1" evidence="2">
    <location>
        <begin position="312"/>
        <end position="405"/>
    </location>
</feature>
<dbReference type="OrthoDB" id="5842246at2759"/>
<evidence type="ECO:0000259" key="2">
    <source>
        <dbReference type="Pfam" id="PF03184"/>
    </source>
</evidence>
<feature type="chain" id="PRO_5013579654" description="DDE-1 domain-containing protein" evidence="1">
    <location>
        <begin position="17"/>
        <end position="497"/>
    </location>
</feature>
<evidence type="ECO:0008006" key="6">
    <source>
        <dbReference type="Google" id="ProtNLM"/>
    </source>
</evidence>
<comment type="caution">
    <text evidence="4">The sequence shown here is derived from an EMBL/GenBank/DDBJ whole genome shotgun (WGS) entry which is preliminary data.</text>
</comment>
<dbReference type="InterPro" id="IPR004875">
    <property type="entry name" value="DDE_SF_endonuclease_dom"/>
</dbReference>
<feature type="signal peptide" evidence="1">
    <location>
        <begin position="1"/>
        <end position="16"/>
    </location>
</feature>
<evidence type="ECO:0000313" key="5">
    <source>
        <dbReference type="Proteomes" id="UP000230233"/>
    </source>
</evidence>
<dbReference type="AlphaFoldDB" id="A0A2G5V2W7"/>
<reference evidence="5" key="1">
    <citation type="submission" date="2017-10" db="EMBL/GenBank/DDBJ databases">
        <title>Rapid genome shrinkage in a self-fertile nematode reveals novel sperm competition proteins.</title>
        <authorList>
            <person name="Yin D."/>
            <person name="Schwarz E.M."/>
            <person name="Thomas C.G."/>
            <person name="Felde R.L."/>
            <person name="Korf I.F."/>
            <person name="Cutter A.D."/>
            <person name="Schartner C.M."/>
            <person name="Ralston E.J."/>
            <person name="Meyer B.J."/>
            <person name="Haag E.S."/>
        </authorList>
    </citation>
    <scope>NUCLEOTIDE SEQUENCE [LARGE SCALE GENOMIC DNA]</scope>
    <source>
        <strain evidence="5">JU1422</strain>
    </source>
</reference>
<accession>A0A2G5V2W7</accession>
<organism evidence="4 5">
    <name type="scientific">Caenorhabditis nigoni</name>
    <dbReference type="NCBI Taxonomy" id="1611254"/>
    <lineage>
        <taxon>Eukaryota</taxon>
        <taxon>Metazoa</taxon>
        <taxon>Ecdysozoa</taxon>
        <taxon>Nematoda</taxon>
        <taxon>Chromadorea</taxon>
        <taxon>Rhabditida</taxon>
        <taxon>Rhabditina</taxon>
        <taxon>Rhabditomorpha</taxon>
        <taxon>Rhabditoidea</taxon>
        <taxon>Rhabditidae</taxon>
        <taxon>Peloderinae</taxon>
        <taxon>Caenorhabditis</taxon>
    </lineage>
</organism>
<gene>
    <name evidence="4" type="primary">Cnig_chr_II.g5929</name>
    <name evidence="4" type="ORF">B9Z55_005929</name>
</gene>
<evidence type="ECO:0000256" key="1">
    <source>
        <dbReference type="SAM" id="SignalP"/>
    </source>
</evidence>
<keyword evidence="5" id="KW-1185">Reference proteome</keyword>
<evidence type="ECO:0000259" key="3">
    <source>
        <dbReference type="Pfam" id="PF04236"/>
    </source>
</evidence>
<name>A0A2G5V2W7_9PELO</name>
<dbReference type="EMBL" id="PDUG01000002">
    <property type="protein sequence ID" value="PIC46138.1"/>
    <property type="molecule type" value="Genomic_DNA"/>
</dbReference>
<keyword evidence="1" id="KW-0732">Signal</keyword>
<protein>
    <recommendedName>
        <fullName evidence="6">DDE-1 domain-containing protein</fullName>
    </recommendedName>
</protein>
<dbReference type="InterPro" id="IPR007350">
    <property type="entry name" value="Transposase_Tc5_C"/>
</dbReference>
<evidence type="ECO:0000313" key="4">
    <source>
        <dbReference type="EMBL" id="PIC46138.1"/>
    </source>
</evidence>